<reference evidence="5" key="1">
    <citation type="journal article" date="2020" name="J. Eukaryot. Microbiol.">
        <title>De novo Sequencing, Assembly and Annotation of the Transcriptome for the Free-Living Testate Amoeba Arcella intermedia.</title>
        <authorList>
            <person name="Ribeiro G.M."/>
            <person name="Porfirio-Sousa A.L."/>
            <person name="Maurer-Alcala X.X."/>
            <person name="Katz L.A."/>
            <person name="Lahr D.J.G."/>
        </authorList>
    </citation>
    <scope>NUCLEOTIDE SEQUENCE</scope>
</reference>
<dbReference type="PROSITE" id="PS50054">
    <property type="entry name" value="TYR_PHOSPHATASE_DUAL"/>
    <property type="match status" value="1"/>
</dbReference>
<dbReference type="EMBL" id="GIBP01010153">
    <property type="protein sequence ID" value="NDV39122.1"/>
    <property type="molecule type" value="Transcribed_RNA"/>
</dbReference>
<dbReference type="InterPro" id="IPR020422">
    <property type="entry name" value="TYR_PHOSPHATASE_DUAL_dom"/>
</dbReference>
<evidence type="ECO:0000313" key="5">
    <source>
        <dbReference type="EMBL" id="NDV39122.1"/>
    </source>
</evidence>
<evidence type="ECO:0000259" key="3">
    <source>
        <dbReference type="PROSITE" id="PS50054"/>
    </source>
</evidence>
<dbReference type="PROSITE" id="PS50056">
    <property type="entry name" value="TYR_PHOSPHATASE_2"/>
    <property type="match status" value="1"/>
</dbReference>
<feature type="domain" description="Tyrosine specific protein phosphatases" evidence="4">
    <location>
        <begin position="31"/>
        <end position="84"/>
    </location>
</feature>
<organism evidence="5">
    <name type="scientific">Arcella intermedia</name>
    <dbReference type="NCBI Taxonomy" id="1963864"/>
    <lineage>
        <taxon>Eukaryota</taxon>
        <taxon>Amoebozoa</taxon>
        <taxon>Tubulinea</taxon>
        <taxon>Elardia</taxon>
        <taxon>Arcellinida</taxon>
        <taxon>Sphaerothecina</taxon>
        <taxon>Arcellidae</taxon>
        <taxon>Arcella</taxon>
    </lineage>
</organism>
<dbReference type="InterPro" id="IPR000340">
    <property type="entry name" value="Dual-sp_phosphatase_cat-dom"/>
</dbReference>
<dbReference type="AlphaFoldDB" id="A0A6B2LPS1"/>
<dbReference type="InterPro" id="IPR000387">
    <property type="entry name" value="Tyr_Pase_dom"/>
</dbReference>
<dbReference type="SMART" id="SM00195">
    <property type="entry name" value="DSPc"/>
    <property type="match status" value="1"/>
</dbReference>
<dbReference type="GO" id="GO:0008579">
    <property type="term" value="F:JUN kinase phosphatase activity"/>
    <property type="evidence" value="ECO:0007669"/>
    <property type="project" value="TreeGrafter"/>
</dbReference>
<dbReference type="Pfam" id="PF00782">
    <property type="entry name" value="DSPc"/>
    <property type="match status" value="1"/>
</dbReference>
<dbReference type="PROSITE" id="PS00383">
    <property type="entry name" value="TYR_PHOSPHATASE_1"/>
    <property type="match status" value="1"/>
</dbReference>
<dbReference type="PANTHER" id="PTHR46377:SF1">
    <property type="entry name" value="DUAL SPECIFICITY PROTEIN PHOSPHATASE 19"/>
    <property type="match status" value="1"/>
</dbReference>
<accession>A0A6B2LPS1</accession>
<feature type="domain" description="Tyrosine-protein phosphatase" evidence="3">
    <location>
        <begin position="1"/>
        <end position="102"/>
    </location>
</feature>
<proteinExistence type="predicted"/>
<dbReference type="CDD" id="cd14498">
    <property type="entry name" value="DSP"/>
    <property type="match status" value="1"/>
</dbReference>
<evidence type="ECO:0008006" key="6">
    <source>
        <dbReference type="Google" id="ProtNLM"/>
    </source>
</evidence>
<dbReference type="SUPFAM" id="SSF52799">
    <property type="entry name" value="(Phosphotyrosine protein) phosphatases II"/>
    <property type="match status" value="1"/>
</dbReference>
<sequence>MNLGSVEFYPGQFTYKTIRVADVEEAVLPLAECVEFIEEVLKMGGKVLVHCIEGRSRSGAILVAYHVKKGMSVQKALDFVRKKRFASPNTGFMKQIYAYQQC</sequence>
<dbReference type="InterPro" id="IPR029021">
    <property type="entry name" value="Prot-tyrosine_phosphatase-like"/>
</dbReference>
<evidence type="ECO:0000256" key="2">
    <source>
        <dbReference type="ARBA" id="ARBA00022912"/>
    </source>
</evidence>
<dbReference type="InterPro" id="IPR016130">
    <property type="entry name" value="Tyr_Pase_AS"/>
</dbReference>
<evidence type="ECO:0000259" key="4">
    <source>
        <dbReference type="PROSITE" id="PS50056"/>
    </source>
</evidence>
<protein>
    <recommendedName>
        <fullName evidence="6">Protein-serine/threonine phosphatase</fullName>
    </recommendedName>
</protein>
<dbReference type="PANTHER" id="PTHR46377">
    <property type="entry name" value="DUAL SPECIFICITY PROTEIN PHOSPHATASE 19"/>
    <property type="match status" value="1"/>
</dbReference>
<dbReference type="GO" id="GO:0005737">
    <property type="term" value="C:cytoplasm"/>
    <property type="evidence" value="ECO:0007669"/>
    <property type="project" value="TreeGrafter"/>
</dbReference>
<evidence type="ECO:0000256" key="1">
    <source>
        <dbReference type="ARBA" id="ARBA00022801"/>
    </source>
</evidence>
<keyword evidence="1" id="KW-0378">Hydrolase</keyword>
<name>A0A6B2LPS1_9EUKA</name>
<dbReference type="Gene3D" id="3.90.190.10">
    <property type="entry name" value="Protein tyrosine phosphatase superfamily"/>
    <property type="match status" value="1"/>
</dbReference>
<keyword evidence="2" id="KW-0904">Protein phosphatase</keyword>